<dbReference type="GO" id="GO:0005615">
    <property type="term" value="C:extracellular space"/>
    <property type="evidence" value="ECO:0007669"/>
    <property type="project" value="TreeGrafter"/>
</dbReference>
<comment type="similarity">
    <text evidence="2 8">Belongs to the peptidase M14 family.</text>
</comment>
<evidence type="ECO:0000259" key="10">
    <source>
        <dbReference type="PROSITE" id="PS52035"/>
    </source>
</evidence>
<keyword evidence="9" id="KW-0472">Membrane</keyword>
<evidence type="ECO:0000256" key="6">
    <source>
        <dbReference type="ARBA" id="ARBA00022833"/>
    </source>
</evidence>
<dbReference type="SMART" id="SM00631">
    <property type="entry name" value="Zn_pept"/>
    <property type="match status" value="1"/>
</dbReference>
<evidence type="ECO:0000313" key="11">
    <source>
        <dbReference type="EMBL" id="CAD7408850.1"/>
    </source>
</evidence>
<keyword evidence="4" id="KW-0479">Metal-binding</keyword>
<dbReference type="Gene3D" id="2.60.40.1120">
    <property type="entry name" value="Carboxypeptidase-like, regulatory domain"/>
    <property type="match status" value="1"/>
</dbReference>
<sequence>MYPFVLSAGLHGGAVVANYPFDNTLEDAWQYLVEMINNSKIERDDPNIIKKVLNVTGRLQEPSLTPDNDVFVHLATVYSETHPTMHQGIQCQAGMPLFENGITNGAAWYPMTGGMQDYNYVWHGCMELTLELSCCKYPPPEELPDFWEENRNAMLVFMSQAQRGVRGLVMDSLTREAIPGAQFRIDNRAIGFNTSKRGEFWRILLPGNYTLQVFKEGYENQSLSFVVHTPMSNFQLSATWLTVNMTPTFSGVSEPSVPVHLLAKDTPVTPTVGAVSTWSGSTSTPLTLSPTLSVLYMDILHPLVGLVRSNLHTAGPAWLSGAPIAIAVFYLYVVH</sequence>
<feature type="domain" description="Peptidase M14" evidence="10">
    <location>
        <begin position="1"/>
        <end position="161"/>
    </location>
</feature>
<dbReference type="SUPFAM" id="SSF49464">
    <property type="entry name" value="Carboxypeptidase regulatory domain-like"/>
    <property type="match status" value="1"/>
</dbReference>
<keyword evidence="9" id="KW-1133">Transmembrane helix</keyword>
<dbReference type="GO" id="GO:0008270">
    <property type="term" value="F:zinc ion binding"/>
    <property type="evidence" value="ECO:0007669"/>
    <property type="project" value="InterPro"/>
</dbReference>
<dbReference type="Pfam" id="PF00246">
    <property type="entry name" value="Peptidase_M14"/>
    <property type="match status" value="1"/>
</dbReference>
<organism evidence="11">
    <name type="scientific">Timema cristinae</name>
    <name type="common">Walking stick</name>
    <dbReference type="NCBI Taxonomy" id="61476"/>
    <lineage>
        <taxon>Eukaryota</taxon>
        <taxon>Metazoa</taxon>
        <taxon>Ecdysozoa</taxon>
        <taxon>Arthropoda</taxon>
        <taxon>Hexapoda</taxon>
        <taxon>Insecta</taxon>
        <taxon>Pterygota</taxon>
        <taxon>Neoptera</taxon>
        <taxon>Polyneoptera</taxon>
        <taxon>Phasmatodea</taxon>
        <taxon>Timematodea</taxon>
        <taxon>Timematoidea</taxon>
        <taxon>Timematidae</taxon>
        <taxon>Timema</taxon>
    </lineage>
</organism>
<feature type="active site" description="Proton donor/acceptor" evidence="8">
    <location>
        <position position="131"/>
    </location>
</feature>
<evidence type="ECO:0000256" key="7">
    <source>
        <dbReference type="ARBA" id="ARBA00023180"/>
    </source>
</evidence>
<evidence type="ECO:0000256" key="2">
    <source>
        <dbReference type="ARBA" id="ARBA00005988"/>
    </source>
</evidence>
<dbReference type="SUPFAM" id="SSF53187">
    <property type="entry name" value="Zn-dependent exopeptidases"/>
    <property type="match status" value="1"/>
</dbReference>
<dbReference type="GO" id="GO:0016485">
    <property type="term" value="P:protein processing"/>
    <property type="evidence" value="ECO:0007669"/>
    <property type="project" value="TreeGrafter"/>
</dbReference>
<accession>A0A7R9H7E9</accession>
<dbReference type="PROSITE" id="PS52035">
    <property type="entry name" value="PEPTIDASE_M14"/>
    <property type="match status" value="1"/>
</dbReference>
<dbReference type="PROSITE" id="PS00133">
    <property type="entry name" value="CARBOXYPEPT_ZN_2"/>
    <property type="match status" value="1"/>
</dbReference>
<comment type="cofactor">
    <cofactor evidence="1">
        <name>Zn(2+)</name>
        <dbReference type="ChEBI" id="CHEBI:29105"/>
    </cofactor>
</comment>
<dbReference type="GO" id="GO:0004181">
    <property type="term" value="F:metallocarboxypeptidase activity"/>
    <property type="evidence" value="ECO:0007669"/>
    <property type="project" value="InterPro"/>
</dbReference>
<protein>
    <recommendedName>
        <fullName evidence="10">Peptidase M14 domain-containing protein</fullName>
    </recommendedName>
</protein>
<dbReference type="InterPro" id="IPR057247">
    <property type="entry name" value="CARBOXYPEPT_ZN_2"/>
</dbReference>
<dbReference type="InterPro" id="IPR000834">
    <property type="entry name" value="Peptidase_M14"/>
</dbReference>
<dbReference type="PANTHER" id="PTHR11532:SF84">
    <property type="entry name" value="CARBOXYPEPTIDASE M"/>
    <property type="match status" value="1"/>
</dbReference>
<evidence type="ECO:0000256" key="8">
    <source>
        <dbReference type="PROSITE-ProRule" id="PRU01379"/>
    </source>
</evidence>
<evidence type="ECO:0000256" key="1">
    <source>
        <dbReference type="ARBA" id="ARBA00001947"/>
    </source>
</evidence>
<dbReference type="GO" id="GO:0006518">
    <property type="term" value="P:peptide metabolic process"/>
    <property type="evidence" value="ECO:0007669"/>
    <property type="project" value="TreeGrafter"/>
</dbReference>
<dbReference type="Gene3D" id="3.40.630.10">
    <property type="entry name" value="Zn peptidases"/>
    <property type="match status" value="1"/>
</dbReference>
<dbReference type="PANTHER" id="PTHR11532">
    <property type="entry name" value="PROTEASE M14 CARBOXYPEPTIDASE"/>
    <property type="match status" value="1"/>
</dbReference>
<name>A0A7R9H7E9_TIMCR</name>
<evidence type="ECO:0000256" key="5">
    <source>
        <dbReference type="ARBA" id="ARBA00022801"/>
    </source>
</evidence>
<evidence type="ECO:0000256" key="4">
    <source>
        <dbReference type="ARBA" id="ARBA00022723"/>
    </source>
</evidence>
<keyword evidence="7" id="KW-0325">Glycoprotein</keyword>
<keyword evidence="3" id="KW-0121">Carboxypeptidase</keyword>
<keyword evidence="5" id="KW-0378">Hydrolase</keyword>
<dbReference type="AlphaFoldDB" id="A0A7R9H7E9"/>
<proteinExistence type="inferred from homology"/>
<keyword evidence="3" id="KW-0645">Protease</keyword>
<dbReference type="Pfam" id="PF13620">
    <property type="entry name" value="CarboxypepD_reg"/>
    <property type="match status" value="1"/>
</dbReference>
<feature type="transmembrane region" description="Helical" evidence="9">
    <location>
        <begin position="317"/>
        <end position="334"/>
    </location>
</feature>
<dbReference type="EMBL" id="OC320800">
    <property type="protein sequence ID" value="CAD7408850.1"/>
    <property type="molecule type" value="Genomic_DNA"/>
</dbReference>
<gene>
    <name evidence="11" type="ORF">TCEB3V08_LOCUS9721</name>
</gene>
<dbReference type="InterPro" id="IPR050753">
    <property type="entry name" value="Peptidase_M14_domain"/>
</dbReference>
<reference evidence="11" key="1">
    <citation type="submission" date="2020-11" db="EMBL/GenBank/DDBJ databases">
        <authorList>
            <person name="Tran Van P."/>
        </authorList>
    </citation>
    <scope>NUCLEOTIDE SEQUENCE</scope>
</reference>
<dbReference type="InterPro" id="IPR008969">
    <property type="entry name" value="CarboxyPept-like_regulatory"/>
</dbReference>
<keyword evidence="6" id="KW-0862">Zinc</keyword>
<evidence type="ECO:0000256" key="9">
    <source>
        <dbReference type="SAM" id="Phobius"/>
    </source>
</evidence>
<evidence type="ECO:0000256" key="3">
    <source>
        <dbReference type="ARBA" id="ARBA00022645"/>
    </source>
</evidence>
<keyword evidence="9" id="KW-0812">Transmembrane</keyword>